<dbReference type="Proteomes" id="UP000515163">
    <property type="component" value="Unplaced"/>
</dbReference>
<keyword evidence="2" id="KW-0964">Secreted</keyword>
<keyword evidence="6" id="KW-0325">Glycoprotein</keyword>
<dbReference type="SUPFAM" id="SSF47473">
    <property type="entry name" value="EF-hand"/>
    <property type="match status" value="1"/>
</dbReference>
<keyword evidence="9" id="KW-1185">Reference proteome</keyword>
<dbReference type="InterPro" id="IPR002350">
    <property type="entry name" value="Kazal_dom"/>
</dbReference>
<dbReference type="PANTHER" id="PTHR13866">
    <property type="entry name" value="SPARC OSTEONECTIN"/>
    <property type="match status" value="1"/>
</dbReference>
<comment type="subcellular location">
    <subcellularLocation>
        <location evidence="1">Secreted</location>
    </subcellularLocation>
</comment>
<dbReference type="PROSITE" id="PS51257">
    <property type="entry name" value="PROKAR_LIPOPROTEIN"/>
    <property type="match status" value="1"/>
</dbReference>
<dbReference type="SUPFAM" id="SSF100895">
    <property type="entry name" value="Kazal-type serine protease inhibitors"/>
    <property type="match status" value="1"/>
</dbReference>
<dbReference type="PROSITE" id="PS51465">
    <property type="entry name" value="KAZAL_2"/>
    <property type="match status" value="1"/>
</dbReference>
<evidence type="ECO:0000256" key="1">
    <source>
        <dbReference type="ARBA" id="ARBA00004613"/>
    </source>
</evidence>
<dbReference type="InParanoid" id="A0A6P8J643"/>
<dbReference type="PROSITE" id="PS00018">
    <property type="entry name" value="EF_HAND_1"/>
    <property type="match status" value="1"/>
</dbReference>
<dbReference type="KEGG" id="aten:116308848"/>
<protein>
    <submittedName>
        <fullName evidence="10">SPARC-like</fullName>
    </submittedName>
</protein>
<dbReference type="GO" id="GO:0005509">
    <property type="term" value="F:calcium ion binding"/>
    <property type="evidence" value="ECO:0007669"/>
    <property type="project" value="InterPro"/>
</dbReference>
<dbReference type="GO" id="GO:0005518">
    <property type="term" value="F:collagen binding"/>
    <property type="evidence" value="ECO:0007669"/>
    <property type="project" value="TreeGrafter"/>
</dbReference>
<sequence>MAKFLVVLCLVLAFACCSVAVEEANNSSDPCNGVYCKKGRMCVASEDSSTRCVCPESCPQVMEPVCTFYNKQHNNTCEMHRFACRYGFHTAVKHKGPCTPEETNAVGGGCPLDRLLDFHDRYLDWLRIAYEEAKNLKMELYQEARLESLIDQERKKLIEWEFTSRDTNKNGILDVSEMKVMVDEREPCMVALISSCDFDSEPGISQNEWSTCFPLRLEGLENQISQEIL</sequence>
<dbReference type="GeneID" id="116308848"/>
<evidence type="ECO:0000256" key="5">
    <source>
        <dbReference type="ARBA" id="ARBA00023157"/>
    </source>
</evidence>
<name>A0A6P8J643_ACTTE</name>
<dbReference type="RefSeq" id="XP_031575214.1">
    <property type="nucleotide sequence ID" value="XM_031719354.1"/>
</dbReference>
<evidence type="ECO:0000256" key="2">
    <source>
        <dbReference type="ARBA" id="ARBA00022525"/>
    </source>
</evidence>
<dbReference type="Gene3D" id="3.30.60.30">
    <property type="match status" value="1"/>
</dbReference>
<dbReference type="InterPro" id="IPR018247">
    <property type="entry name" value="EF_Hand_1_Ca_BS"/>
</dbReference>
<evidence type="ECO:0000256" key="7">
    <source>
        <dbReference type="SAM" id="SignalP"/>
    </source>
</evidence>
<evidence type="ECO:0000313" key="10">
    <source>
        <dbReference type="RefSeq" id="XP_031575214.1"/>
    </source>
</evidence>
<feature type="signal peptide" evidence="7">
    <location>
        <begin position="1"/>
        <end position="20"/>
    </location>
</feature>
<dbReference type="FunCoup" id="A0A6P8J643">
    <property type="interactions" value="544"/>
</dbReference>
<evidence type="ECO:0000259" key="8">
    <source>
        <dbReference type="PROSITE" id="PS51465"/>
    </source>
</evidence>
<dbReference type="Pfam" id="PF07648">
    <property type="entry name" value="Kazal_2"/>
    <property type="match status" value="1"/>
</dbReference>
<dbReference type="InterPro" id="IPR011992">
    <property type="entry name" value="EF-hand-dom_pair"/>
</dbReference>
<dbReference type="Pfam" id="PF10591">
    <property type="entry name" value="SPARC_Ca_bdg"/>
    <property type="match status" value="1"/>
</dbReference>
<evidence type="ECO:0000256" key="4">
    <source>
        <dbReference type="ARBA" id="ARBA00022837"/>
    </source>
</evidence>
<evidence type="ECO:0000256" key="6">
    <source>
        <dbReference type="ARBA" id="ARBA00023180"/>
    </source>
</evidence>
<keyword evidence="3 7" id="KW-0732">Signal</keyword>
<feature type="domain" description="Kazal-like" evidence="8">
    <location>
        <begin position="53"/>
        <end position="100"/>
    </location>
</feature>
<reference evidence="10" key="1">
    <citation type="submission" date="2025-08" db="UniProtKB">
        <authorList>
            <consortium name="RefSeq"/>
        </authorList>
    </citation>
    <scope>IDENTIFICATION</scope>
    <source>
        <tissue evidence="10">Tentacle</tissue>
    </source>
</reference>
<dbReference type="SMART" id="SM00280">
    <property type="entry name" value="KAZAL"/>
    <property type="match status" value="1"/>
</dbReference>
<gene>
    <name evidence="10" type="primary">LOC116308848</name>
</gene>
<evidence type="ECO:0000256" key="3">
    <source>
        <dbReference type="ARBA" id="ARBA00022729"/>
    </source>
</evidence>
<dbReference type="OrthoDB" id="88467at2759"/>
<feature type="chain" id="PRO_5027553093" evidence="7">
    <location>
        <begin position="21"/>
        <end position="229"/>
    </location>
</feature>
<dbReference type="InterPro" id="IPR036058">
    <property type="entry name" value="Kazal_dom_sf"/>
</dbReference>
<dbReference type="PANTHER" id="PTHR13866:SF14">
    <property type="entry name" value="BM-40"/>
    <property type="match status" value="1"/>
</dbReference>
<dbReference type="GO" id="GO:0050840">
    <property type="term" value="F:extracellular matrix binding"/>
    <property type="evidence" value="ECO:0007669"/>
    <property type="project" value="TreeGrafter"/>
</dbReference>
<accession>A0A6P8J643</accession>
<dbReference type="GO" id="GO:0005615">
    <property type="term" value="C:extracellular space"/>
    <property type="evidence" value="ECO:0007669"/>
    <property type="project" value="TreeGrafter"/>
</dbReference>
<proteinExistence type="predicted"/>
<keyword evidence="4" id="KW-0106">Calcium</keyword>
<dbReference type="InterPro" id="IPR019577">
    <property type="entry name" value="SPARC/Testican_Ca-bd-dom"/>
</dbReference>
<keyword evidence="5" id="KW-1015">Disulfide bond</keyword>
<evidence type="ECO:0000313" key="9">
    <source>
        <dbReference type="Proteomes" id="UP000515163"/>
    </source>
</evidence>
<dbReference type="Gene3D" id="1.10.238.10">
    <property type="entry name" value="EF-hand"/>
    <property type="match status" value="1"/>
</dbReference>
<organism evidence="9 10">
    <name type="scientific">Actinia tenebrosa</name>
    <name type="common">Australian red waratah sea anemone</name>
    <dbReference type="NCBI Taxonomy" id="6105"/>
    <lineage>
        <taxon>Eukaryota</taxon>
        <taxon>Metazoa</taxon>
        <taxon>Cnidaria</taxon>
        <taxon>Anthozoa</taxon>
        <taxon>Hexacorallia</taxon>
        <taxon>Actiniaria</taxon>
        <taxon>Actiniidae</taxon>
        <taxon>Actinia</taxon>
    </lineage>
</organism>
<dbReference type="AlphaFoldDB" id="A0A6P8J643"/>